<proteinExistence type="predicted"/>
<organism evidence="2 3">
    <name type="scientific">Leptospira levettii</name>
    <dbReference type="NCBI Taxonomy" id="2023178"/>
    <lineage>
        <taxon>Bacteria</taxon>
        <taxon>Pseudomonadati</taxon>
        <taxon>Spirochaetota</taxon>
        <taxon>Spirochaetia</taxon>
        <taxon>Leptospirales</taxon>
        <taxon>Leptospiraceae</taxon>
        <taxon>Leptospira</taxon>
    </lineage>
</organism>
<gene>
    <name evidence="2" type="ORF">ND810_18085</name>
</gene>
<feature type="transmembrane region" description="Helical" evidence="1">
    <location>
        <begin position="9"/>
        <end position="29"/>
    </location>
</feature>
<dbReference type="RefSeq" id="WP_265356503.1">
    <property type="nucleotide sequence ID" value="NZ_JAMQPS010000008.1"/>
</dbReference>
<dbReference type="EMBL" id="JAMQQD010000009">
    <property type="protein sequence ID" value="MCW7517081.1"/>
    <property type="molecule type" value="Genomic_DNA"/>
</dbReference>
<evidence type="ECO:0000313" key="2">
    <source>
        <dbReference type="EMBL" id="MCW7517081.1"/>
    </source>
</evidence>
<keyword evidence="1" id="KW-0812">Transmembrane</keyword>
<accession>A0AAW5VBB8</accession>
<reference evidence="2" key="1">
    <citation type="submission" date="2022-06" db="EMBL/GenBank/DDBJ databases">
        <title>Leptospira isolates from biofilms formed at urban environments.</title>
        <authorList>
            <person name="Ribeiro P.S."/>
            <person name="Sousa T."/>
            <person name="Carvalho N."/>
            <person name="Aburjaile F."/>
            <person name="Neves F."/>
            <person name="Oliveira D."/>
            <person name="Blanco L."/>
            <person name="Lima J."/>
            <person name="Costa F."/>
            <person name="Brenig B."/>
            <person name="Soares S."/>
            <person name="Ramos R."/>
            <person name="Goes-Neto A."/>
            <person name="Matiuzzi M."/>
            <person name="Azevedo V."/>
            <person name="Ristow P."/>
        </authorList>
    </citation>
    <scope>NUCLEOTIDE SEQUENCE</scope>
    <source>
        <strain evidence="2">VSF7</strain>
    </source>
</reference>
<dbReference type="Proteomes" id="UP001209694">
    <property type="component" value="Unassembled WGS sequence"/>
</dbReference>
<keyword evidence="1" id="KW-0472">Membrane</keyword>
<protein>
    <submittedName>
        <fullName evidence="2">Uncharacterized protein</fullName>
    </submittedName>
</protein>
<keyword evidence="1" id="KW-1133">Transmembrane helix</keyword>
<comment type="caution">
    <text evidence="2">The sequence shown here is derived from an EMBL/GenBank/DDBJ whole genome shotgun (WGS) entry which is preliminary data.</text>
</comment>
<evidence type="ECO:0000313" key="3">
    <source>
        <dbReference type="Proteomes" id="UP001209694"/>
    </source>
</evidence>
<dbReference type="AlphaFoldDB" id="A0AAW5VBB8"/>
<evidence type="ECO:0000256" key="1">
    <source>
        <dbReference type="SAM" id="Phobius"/>
    </source>
</evidence>
<sequence>MFTNKEEIIFYLTAISSFGTVLASLFTLLNFREIRKQRIQSYSPALILANTKIFLYYLPRENFKFSFLPKELEFDIEQTRSNQNDSTIYVPLINLGSPTSESLVR</sequence>
<name>A0AAW5VBB8_9LEPT</name>